<dbReference type="Pfam" id="PF21999">
    <property type="entry name" value="IMS_HHH_1"/>
    <property type="match status" value="1"/>
</dbReference>
<dbReference type="Gene3D" id="3.30.1490.100">
    <property type="entry name" value="DNA polymerase, Y-family, little finger domain"/>
    <property type="match status" value="1"/>
</dbReference>
<dbReference type="RefSeq" id="WP_319167063.1">
    <property type="nucleotide sequence ID" value="NZ_JARAWP010000023.1"/>
</dbReference>
<dbReference type="InterPro" id="IPR036775">
    <property type="entry name" value="DNA_pol_Y-fam_lit_finger_sf"/>
</dbReference>
<reference evidence="6 7" key="1">
    <citation type="journal article" date="2023" name="Microb. Genom.">
        <title>Mesoterricola silvestris gen. nov., sp. nov., Mesoterricola sediminis sp. nov., Geothrix oryzae sp. nov., Geothrix edaphica sp. nov., Geothrix rubra sp. nov., and Geothrix limicola sp. nov., six novel members of Acidobacteriota isolated from soils.</title>
        <authorList>
            <person name="Weisberg A.J."/>
            <person name="Pearce E."/>
            <person name="Kramer C.G."/>
            <person name="Chang J.H."/>
            <person name="Clarke C.R."/>
        </authorList>
    </citation>
    <scope>NUCLEOTIDE SEQUENCE [LARGE SCALE GENOMIC DNA]</scope>
    <source>
        <strain evidence="6 7">NB05-1H</strain>
    </source>
</reference>
<dbReference type="PANTHER" id="PTHR35369:SF2">
    <property type="entry name" value="BLR3025 PROTEIN"/>
    <property type="match status" value="1"/>
</dbReference>
<dbReference type="SUPFAM" id="SSF100879">
    <property type="entry name" value="Lesion bypass DNA polymerase (Y-family), little finger domain"/>
    <property type="match status" value="1"/>
</dbReference>
<feature type="compositionally biased region" description="Low complexity" evidence="4">
    <location>
        <begin position="318"/>
        <end position="350"/>
    </location>
</feature>
<keyword evidence="7" id="KW-1185">Reference proteome</keyword>
<comment type="caution">
    <text evidence="6">The sequence shown here is derived from an EMBL/GenBank/DDBJ whole genome shotgun (WGS) entry which is preliminary data.</text>
</comment>
<feature type="region of interest" description="Disordered" evidence="4">
    <location>
        <begin position="292"/>
        <end position="350"/>
    </location>
</feature>
<dbReference type="Proteomes" id="UP001272987">
    <property type="component" value="Unassembled WGS sequence"/>
</dbReference>
<dbReference type="Pfam" id="PF11799">
    <property type="entry name" value="IMS_C"/>
    <property type="match status" value="1"/>
</dbReference>
<dbReference type="Gene3D" id="3.30.70.270">
    <property type="match status" value="1"/>
</dbReference>
<evidence type="ECO:0000256" key="3">
    <source>
        <dbReference type="ARBA" id="ARBA00025589"/>
    </source>
</evidence>
<dbReference type="InterPro" id="IPR001126">
    <property type="entry name" value="UmuC"/>
</dbReference>
<accession>A0ABU4M554</accession>
<dbReference type="Pfam" id="PF00817">
    <property type="entry name" value="IMS"/>
    <property type="match status" value="1"/>
</dbReference>
<organism evidence="6 7">
    <name type="scientific">Streptomyces acidiscabies</name>
    <dbReference type="NCBI Taxonomy" id="42234"/>
    <lineage>
        <taxon>Bacteria</taxon>
        <taxon>Bacillati</taxon>
        <taxon>Actinomycetota</taxon>
        <taxon>Actinomycetes</taxon>
        <taxon>Kitasatosporales</taxon>
        <taxon>Streptomycetaceae</taxon>
        <taxon>Streptomyces</taxon>
    </lineage>
</organism>
<evidence type="ECO:0000313" key="7">
    <source>
        <dbReference type="Proteomes" id="UP001272987"/>
    </source>
</evidence>
<dbReference type="InterPro" id="IPR043502">
    <property type="entry name" value="DNA/RNA_pol_sf"/>
</dbReference>
<evidence type="ECO:0000256" key="2">
    <source>
        <dbReference type="ARBA" id="ARBA00022763"/>
    </source>
</evidence>
<dbReference type="EMBL" id="JARAWP010000023">
    <property type="protein sequence ID" value="MDX3022926.1"/>
    <property type="molecule type" value="Genomic_DNA"/>
</dbReference>
<comment type="function">
    <text evidence="3">Poorly processive, error-prone DNA polymerase involved in untargeted mutagenesis. Copies undamaged DNA at stalled replication forks, which arise in vivo from mismatched or misaligned primer ends. These misaligned primers can be extended by PolIV. Exhibits no 3'-5' exonuclease (proofreading) activity. May be involved in translesional synthesis, in conjunction with the beta clamp from PolIII.</text>
</comment>
<evidence type="ECO:0000256" key="4">
    <source>
        <dbReference type="SAM" id="MobiDB-lite"/>
    </source>
</evidence>
<dbReference type="InterPro" id="IPR053848">
    <property type="entry name" value="IMS_HHH_1"/>
</dbReference>
<protein>
    <recommendedName>
        <fullName evidence="5">UmuC domain-containing protein</fullName>
    </recommendedName>
</protein>
<dbReference type="InterPro" id="IPR050356">
    <property type="entry name" value="SulA_CellDiv_inhibitor"/>
</dbReference>
<sequence length="350" mass="37386">MSILYLHFHGLTGEHLHGRLLDLVREYTPLVQALPPDAALADVSGALRYFGTDATALAERIRARTAGLYGLETTIGVAANPLLARMVAADGPPSAVRTLPDDLDTVTAFLTGKHPALLHGVGPATARTLASYGLDSIDKIAAAPLGTLQRILGTTTGHRLHTAARGTDPTPVTTTAPPRSLTVEHPFPHDELDYDRQRAALVGLSDHLGLHLRTEAHTTRTLTLTARYADRTTTTRTLTLPEPTAHTSTLITAAHTLHDRLALQRARLRTLLLRADGLVPAEHTPRQLLLDPADEQAHRVETAADAVRRRYGPDSARRAGGTTAAPITPASASPWTGPSTTPRTPGSESR</sequence>
<dbReference type="PANTHER" id="PTHR35369">
    <property type="entry name" value="BLR3025 PROTEIN-RELATED"/>
    <property type="match status" value="1"/>
</dbReference>
<dbReference type="SUPFAM" id="SSF56672">
    <property type="entry name" value="DNA/RNA polymerases"/>
    <property type="match status" value="1"/>
</dbReference>
<dbReference type="InterPro" id="IPR017961">
    <property type="entry name" value="DNA_pol_Y-fam_little_finger"/>
</dbReference>
<name>A0ABU4M554_9ACTN</name>
<dbReference type="InterPro" id="IPR043128">
    <property type="entry name" value="Rev_trsase/Diguanyl_cyclase"/>
</dbReference>
<comment type="similarity">
    <text evidence="1">Belongs to the DNA polymerase type-Y family.</text>
</comment>
<dbReference type="Gene3D" id="1.10.150.20">
    <property type="entry name" value="5' to 3' exonuclease, C-terminal subdomain"/>
    <property type="match status" value="1"/>
</dbReference>
<feature type="compositionally biased region" description="Basic and acidic residues" evidence="4">
    <location>
        <begin position="295"/>
        <end position="317"/>
    </location>
</feature>
<keyword evidence="2" id="KW-0227">DNA damage</keyword>
<evidence type="ECO:0000313" key="6">
    <source>
        <dbReference type="EMBL" id="MDX3022926.1"/>
    </source>
</evidence>
<proteinExistence type="inferred from homology"/>
<gene>
    <name evidence="6" type="ORF">PV666_34365</name>
</gene>
<evidence type="ECO:0000259" key="5">
    <source>
        <dbReference type="PROSITE" id="PS50173"/>
    </source>
</evidence>
<dbReference type="PROSITE" id="PS50173">
    <property type="entry name" value="UMUC"/>
    <property type="match status" value="1"/>
</dbReference>
<feature type="domain" description="UmuC" evidence="5">
    <location>
        <begin position="19"/>
        <end position="122"/>
    </location>
</feature>
<evidence type="ECO:0000256" key="1">
    <source>
        <dbReference type="ARBA" id="ARBA00010945"/>
    </source>
</evidence>